<proteinExistence type="predicted"/>
<evidence type="ECO:0008006" key="3">
    <source>
        <dbReference type="Google" id="ProtNLM"/>
    </source>
</evidence>
<dbReference type="Proteomes" id="UP001234216">
    <property type="component" value="Unassembled WGS sequence"/>
</dbReference>
<dbReference type="AlphaFoldDB" id="A0AAW8FXT3"/>
<reference evidence="1" key="1">
    <citation type="submission" date="2023-07" db="EMBL/GenBank/DDBJ databases">
        <title>Comparative genomics of wheat-associated soil bacteria to identify genetic determinants of phenazine resistance.</title>
        <authorList>
            <person name="Mouncey N."/>
        </authorList>
    </citation>
    <scope>NUCLEOTIDE SEQUENCE</scope>
    <source>
        <strain evidence="1">V4I22</strain>
    </source>
</reference>
<dbReference type="Gene3D" id="1.10.101.10">
    <property type="entry name" value="PGBD-like superfamily/PGBD"/>
    <property type="match status" value="1"/>
</dbReference>
<protein>
    <recommendedName>
        <fullName evidence="3">Peptidoglycan binding-like domain-containing protein</fullName>
    </recommendedName>
</protein>
<gene>
    <name evidence="1" type="ORF">QFZ22_009565</name>
</gene>
<comment type="caution">
    <text evidence="1">The sequence shown here is derived from an EMBL/GenBank/DDBJ whole genome shotgun (WGS) entry which is preliminary data.</text>
</comment>
<dbReference type="InterPro" id="IPR036366">
    <property type="entry name" value="PGBDSf"/>
</dbReference>
<accession>A0AAW8FXT3</accession>
<name>A0AAW8FXT3_9ACTN</name>
<evidence type="ECO:0000313" key="1">
    <source>
        <dbReference type="EMBL" id="MDQ0913493.1"/>
    </source>
</evidence>
<dbReference type="RefSeq" id="WP_306986909.1">
    <property type="nucleotide sequence ID" value="NZ_JAUSZV010000006.1"/>
</dbReference>
<dbReference type="InterPro" id="IPR036365">
    <property type="entry name" value="PGBD-like_sf"/>
</dbReference>
<sequence>MSMFERVTGTTLLPINTGGNMALCKRVLAAAAAIATGGVLALAPTPASASVSQGYVIGVGAATDDWGDEGPLSASQHSKSYAVGLWQWVLWAEGVKEPNGTQFDMGDIDCRFGSTTTYATKQLQARWHLSQDGIVGKDTFSRADNELVLFAGGAIDDVTYGGNDGEIGFWRDELGQYNFPVVYEDNEYLTASYANAPAEACQYGS</sequence>
<organism evidence="1 2">
    <name type="scientific">Streptomyces canus</name>
    <dbReference type="NCBI Taxonomy" id="58343"/>
    <lineage>
        <taxon>Bacteria</taxon>
        <taxon>Bacillati</taxon>
        <taxon>Actinomycetota</taxon>
        <taxon>Actinomycetes</taxon>
        <taxon>Kitasatosporales</taxon>
        <taxon>Streptomycetaceae</taxon>
        <taxon>Streptomyces</taxon>
        <taxon>Streptomyces aurantiacus group</taxon>
    </lineage>
</organism>
<evidence type="ECO:0000313" key="2">
    <source>
        <dbReference type="Proteomes" id="UP001234216"/>
    </source>
</evidence>
<dbReference type="EMBL" id="JAUSZV010000006">
    <property type="protein sequence ID" value="MDQ0913493.1"/>
    <property type="molecule type" value="Genomic_DNA"/>
</dbReference>
<dbReference type="SUPFAM" id="SSF47090">
    <property type="entry name" value="PGBD-like"/>
    <property type="match status" value="1"/>
</dbReference>